<dbReference type="RefSeq" id="WP_252954576.1">
    <property type="nucleotide sequence ID" value="NZ_JAFIRR010000109.1"/>
</dbReference>
<evidence type="ECO:0000313" key="1">
    <source>
        <dbReference type="EMBL" id="MCO6417943.1"/>
    </source>
</evidence>
<reference evidence="1 2" key="1">
    <citation type="submission" date="2021-12" db="EMBL/GenBank/DDBJ databases">
        <title>Siccirubricoccus leaddurans sp. nov., a high concentration Zn2+ tolerance bacterium.</title>
        <authorList>
            <person name="Cao Y."/>
        </authorList>
    </citation>
    <scope>NUCLEOTIDE SEQUENCE [LARGE SCALE GENOMIC DNA]</scope>
    <source>
        <strain evidence="1 2">KC 17139</strain>
    </source>
</reference>
<comment type="caution">
    <text evidence="1">The sequence shown here is derived from an EMBL/GenBank/DDBJ whole genome shotgun (WGS) entry which is preliminary data.</text>
</comment>
<protein>
    <submittedName>
        <fullName evidence="1">Type VI secretion system baseplate subunit TssK</fullName>
    </submittedName>
</protein>
<gene>
    <name evidence="1" type="primary">tssK</name>
    <name evidence="1" type="ORF">JYK14_17495</name>
</gene>
<dbReference type="NCBIfam" id="TIGR03353">
    <property type="entry name" value="VI_chp_4"/>
    <property type="match status" value="1"/>
</dbReference>
<dbReference type="Proteomes" id="UP001523392">
    <property type="component" value="Unassembled WGS sequence"/>
</dbReference>
<sequence length="445" mass="48611">MGWDNKVIWSEGLFLQPQHLQQQDRYVERLVRASTAGLRPFAWGLTTLDIDRDLLTLGKFATRAISGILPDGTPFAAPGDLDPPPPIDLPETARNSIVYLVLPARQPGVIETAPADVTETVARYAAAEHEAVDTNAGYQSNATIPVGKLRLRYALEHEARQGMAEIGLARIVEVRSDKSVMLDENYIPPVLLSSASSVLGGFVTQVQGLVHHRAEALAGRVSETATRGAAEFADFLLLQLCNRNEPVLTHMAATLGQLHPETFYRYAVGLAGELATFTESRKRPAVFPPYRHEDLTATFRPVMAAIRQSLSAVLEQTAVPIPLQERKFGIRVAPIADHSLVTNATWVLVVTAQMPAETLRRNLPNQIKIGPVEQIRELINVALPGIAVRALPVAPRQLPYYSGASYFELDRSGPYWAALSRSGGAALHLSGEFPGINMECWAIRG</sequence>
<accession>A0ABT1D7L6</accession>
<evidence type="ECO:0000313" key="2">
    <source>
        <dbReference type="Proteomes" id="UP001523392"/>
    </source>
</evidence>
<dbReference type="InterPro" id="IPR010263">
    <property type="entry name" value="T6SS_TssK"/>
</dbReference>
<dbReference type="EMBL" id="JAFIRR010000109">
    <property type="protein sequence ID" value="MCO6417943.1"/>
    <property type="molecule type" value="Genomic_DNA"/>
</dbReference>
<dbReference type="Pfam" id="PF05936">
    <property type="entry name" value="T6SS_VasE"/>
    <property type="match status" value="1"/>
</dbReference>
<dbReference type="PANTHER" id="PTHR35566:SF1">
    <property type="entry name" value="TYPE VI SECRETION SYSTEM BASEPLATE COMPONENT TSSK1"/>
    <property type="match status" value="1"/>
</dbReference>
<dbReference type="PANTHER" id="PTHR35566">
    <property type="entry name" value="BLR3599 PROTEIN"/>
    <property type="match status" value="1"/>
</dbReference>
<organism evidence="1 2">
    <name type="scientific">Siccirubricoccus soli</name>
    <dbReference type="NCBI Taxonomy" id="2899147"/>
    <lineage>
        <taxon>Bacteria</taxon>
        <taxon>Pseudomonadati</taxon>
        <taxon>Pseudomonadota</taxon>
        <taxon>Alphaproteobacteria</taxon>
        <taxon>Acetobacterales</taxon>
        <taxon>Roseomonadaceae</taxon>
        <taxon>Siccirubricoccus</taxon>
    </lineage>
</organism>
<proteinExistence type="predicted"/>
<keyword evidence="2" id="KW-1185">Reference proteome</keyword>
<name>A0ABT1D7L6_9PROT</name>